<keyword evidence="1" id="KW-0805">Transcription regulation</keyword>
<dbReference type="PANTHER" id="PTHR30146">
    <property type="entry name" value="LACI-RELATED TRANSCRIPTIONAL REPRESSOR"/>
    <property type="match status" value="1"/>
</dbReference>
<dbReference type="Pfam" id="PF13377">
    <property type="entry name" value="Peripla_BP_3"/>
    <property type="match status" value="1"/>
</dbReference>
<evidence type="ECO:0000256" key="3">
    <source>
        <dbReference type="ARBA" id="ARBA00023163"/>
    </source>
</evidence>
<dbReference type="AlphaFoldDB" id="A0A518K8C4"/>
<keyword evidence="3" id="KW-0804">Transcription</keyword>
<feature type="domain" description="HTH araC/xylS-type" evidence="4">
    <location>
        <begin position="273"/>
        <end position="371"/>
    </location>
</feature>
<evidence type="ECO:0000313" key="6">
    <source>
        <dbReference type="Proteomes" id="UP000316426"/>
    </source>
</evidence>
<dbReference type="InterPro" id="IPR028082">
    <property type="entry name" value="Peripla_BP_I"/>
</dbReference>
<evidence type="ECO:0000256" key="1">
    <source>
        <dbReference type="ARBA" id="ARBA00023015"/>
    </source>
</evidence>
<dbReference type="SUPFAM" id="SSF53822">
    <property type="entry name" value="Periplasmic binding protein-like I"/>
    <property type="match status" value="1"/>
</dbReference>
<accession>A0A518K8C4</accession>
<keyword evidence="2" id="KW-0238">DNA-binding</keyword>
<proteinExistence type="predicted"/>
<evidence type="ECO:0000313" key="5">
    <source>
        <dbReference type="EMBL" id="QDV74039.1"/>
    </source>
</evidence>
<evidence type="ECO:0000259" key="4">
    <source>
        <dbReference type="PROSITE" id="PS01124"/>
    </source>
</evidence>
<dbReference type="InterPro" id="IPR018060">
    <property type="entry name" value="HTH_AraC"/>
</dbReference>
<dbReference type="Gene3D" id="1.10.10.60">
    <property type="entry name" value="Homeodomain-like"/>
    <property type="match status" value="1"/>
</dbReference>
<dbReference type="KEGG" id="bmei:Spa11_22380"/>
<dbReference type="GO" id="GO:0003700">
    <property type="term" value="F:DNA-binding transcription factor activity"/>
    <property type="evidence" value="ECO:0007669"/>
    <property type="project" value="InterPro"/>
</dbReference>
<dbReference type="Gene3D" id="3.40.50.2300">
    <property type="match status" value="2"/>
</dbReference>
<dbReference type="SUPFAM" id="SSF46689">
    <property type="entry name" value="Homeodomain-like"/>
    <property type="match status" value="1"/>
</dbReference>
<sequence>MGQDLAYNREVMRGVQAYAHSKTGWVIRDGPLARYVLKPLREWKPDGIIAHLYDRKIADELVALGVPMVNTTSTLADLDVPLVEADHLAVGRMAAEYFLSRGFRNFGFFGSAHAGFSRDREEGFRDALAKKGFSLTSCYAEYLPRPLAGVSWVNVDDRVRAWLNELPKPVAILSSNDVPSRELADICQQLELAVPDQVALLGVDNDELECNLATPPLSSIVIPSQRIGYEAAEAIDRLMSGEALRQTRNYLPPVRVATRFSTDTLAIEDADLRVALAYIRSHAHLPIDVEAVHEHAAVSRRMLERKFREQLGRTVLDEIRRARIELAKQLLIETDLAMPAIAKRAGFSGARRLAVVFREEETITPTEFRESVRRRNGLSHSET</sequence>
<dbReference type="EMBL" id="CP036349">
    <property type="protein sequence ID" value="QDV74039.1"/>
    <property type="molecule type" value="Genomic_DNA"/>
</dbReference>
<dbReference type="GO" id="GO:0000976">
    <property type="term" value="F:transcription cis-regulatory region binding"/>
    <property type="evidence" value="ECO:0007669"/>
    <property type="project" value="TreeGrafter"/>
</dbReference>
<dbReference type="PANTHER" id="PTHR30146:SF24">
    <property type="entry name" value="XYLOSE OPERON REGULATORY PROTEIN"/>
    <property type="match status" value="1"/>
</dbReference>
<protein>
    <submittedName>
        <fullName evidence="5">Xylose operon regulatory protein</fullName>
    </submittedName>
</protein>
<keyword evidence="6" id="KW-1185">Reference proteome</keyword>
<dbReference type="Pfam" id="PF12833">
    <property type="entry name" value="HTH_18"/>
    <property type="match status" value="1"/>
</dbReference>
<dbReference type="InterPro" id="IPR046335">
    <property type="entry name" value="LacI/GalR-like_sensor"/>
</dbReference>
<name>A0A518K8C4_9BACT</name>
<organism evidence="5 6">
    <name type="scientific">Botrimarina mediterranea</name>
    <dbReference type="NCBI Taxonomy" id="2528022"/>
    <lineage>
        <taxon>Bacteria</taxon>
        <taxon>Pseudomonadati</taxon>
        <taxon>Planctomycetota</taxon>
        <taxon>Planctomycetia</taxon>
        <taxon>Pirellulales</taxon>
        <taxon>Lacipirellulaceae</taxon>
        <taxon>Botrimarina</taxon>
    </lineage>
</organism>
<evidence type="ECO:0000256" key="2">
    <source>
        <dbReference type="ARBA" id="ARBA00023125"/>
    </source>
</evidence>
<gene>
    <name evidence="5" type="primary">xylR_6</name>
    <name evidence="5" type="ORF">Spa11_22380</name>
</gene>
<dbReference type="SMART" id="SM00342">
    <property type="entry name" value="HTH_ARAC"/>
    <property type="match status" value="1"/>
</dbReference>
<dbReference type="Proteomes" id="UP000316426">
    <property type="component" value="Chromosome"/>
</dbReference>
<dbReference type="InterPro" id="IPR009057">
    <property type="entry name" value="Homeodomain-like_sf"/>
</dbReference>
<reference evidence="5 6" key="1">
    <citation type="submission" date="2019-02" db="EMBL/GenBank/DDBJ databases">
        <title>Deep-cultivation of Planctomycetes and their phenomic and genomic characterization uncovers novel biology.</title>
        <authorList>
            <person name="Wiegand S."/>
            <person name="Jogler M."/>
            <person name="Boedeker C."/>
            <person name="Pinto D."/>
            <person name="Vollmers J."/>
            <person name="Rivas-Marin E."/>
            <person name="Kohn T."/>
            <person name="Peeters S.H."/>
            <person name="Heuer A."/>
            <person name="Rast P."/>
            <person name="Oberbeckmann S."/>
            <person name="Bunk B."/>
            <person name="Jeske O."/>
            <person name="Meyerdierks A."/>
            <person name="Storesund J.E."/>
            <person name="Kallscheuer N."/>
            <person name="Luecker S."/>
            <person name="Lage O.M."/>
            <person name="Pohl T."/>
            <person name="Merkel B.J."/>
            <person name="Hornburger P."/>
            <person name="Mueller R.-W."/>
            <person name="Bruemmer F."/>
            <person name="Labrenz M."/>
            <person name="Spormann A.M."/>
            <person name="Op den Camp H."/>
            <person name="Overmann J."/>
            <person name="Amann R."/>
            <person name="Jetten M.S.M."/>
            <person name="Mascher T."/>
            <person name="Medema M.H."/>
            <person name="Devos D.P."/>
            <person name="Kaster A.-K."/>
            <person name="Ovreas L."/>
            <person name="Rohde M."/>
            <person name="Galperin M.Y."/>
            <person name="Jogler C."/>
        </authorList>
    </citation>
    <scope>NUCLEOTIDE SEQUENCE [LARGE SCALE GENOMIC DNA]</scope>
    <source>
        <strain evidence="5 6">Spa11</strain>
    </source>
</reference>
<dbReference type="PROSITE" id="PS01124">
    <property type="entry name" value="HTH_ARAC_FAMILY_2"/>
    <property type="match status" value="1"/>
</dbReference>
<dbReference type="CDD" id="cd01543">
    <property type="entry name" value="PBP1_XylR"/>
    <property type="match status" value="1"/>
</dbReference>